<dbReference type="Pfam" id="PF21787">
    <property type="entry name" value="TNP-like_RNaseH_N"/>
    <property type="match status" value="1"/>
</dbReference>
<reference evidence="2" key="1">
    <citation type="submission" date="2017-05" db="UniProtKB">
        <authorList>
            <consortium name="EnsemblMetazoa"/>
        </authorList>
    </citation>
    <scope>IDENTIFICATION</scope>
</reference>
<protein>
    <recommendedName>
        <fullName evidence="1">Transposable element P transposase-like RNase H domain-containing protein</fullName>
    </recommendedName>
</protein>
<proteinExistence type="predicted"/>
<dbReference type="InParanoid" id="A0A1X7ULN9"/>
<feature type="domain" description="Transposable element P transposase-like RNase H" evidence="1">
    <location>
        <begin position="63"/>
        <end position="105"/>
    </location>
</feature>
<accession>A0A1X7ULN9</accession>
<sequence length="124" mass="14018">MNCAVIEDHSVPQPQMDCFIALIQKIQLEMLKRIGNAKEGVMWHPLKGLLTLAEPEFTNLASAANLSSCDKLVMIRLDKIHLRENLTYDKHSGQMIGLVDLGSINNHLLAIEYSLKYEVFFSFS</sequence>
<evidence type="ECO:0000259" key="1">
    <source>
        <dbReference type="Pfam" id="PF21787"/>
    </source>
</evidence>
<evidence type="ECO:0000313" key="2">
    <source>
        <dbReference type="EnsemblMetazoa" id="Aqu2.1.28900_001"/>
    </source>
</evidence>
<dbReference type="InterPro" id="IPR048365">
    <property type="entry name" value="TNP-like_RNaseH_N"/>
</dbReference>
<name>A0A1X7ULN9_AMPQE</name>
<dbReference type="AlphaFoldDB" id="A0A1X7ULN9"/>
<organism evidence="2">
    <name type="scientific">Amphimedon queenslandica</name>
    <name type="common">Sponge</name>
    <dbReference type="NCBI Taxonomy" id="400682"/>
    <lineage>
        <taxon>Eukaryota</taxon>
        <taxon>Metazoa</taxon>
        <taxon>Porifera</taxon>
        <taxon>Demospongiae</taxon>
        <taxon>Heteroscleromorpha</taxon>
        <taxon>Haplosclerida</taxon>
        <taxon>Niphatidae</taxon>
        <taxon>Amphimedon</taxon>
    </lineage>
</organism>
<dbReference type="EnsemblMetazoa" id="Aqu2.1.28900_001">
    <property type="protein sequence ID" value="Aqu2.1.28900_001"/>
    <property type="gene ID" value="Aqu2.1.28900"/>
</dbReference>